<dbReference type="EMBL" id="DS662771">
    <property type="protein sequence ID" value="EEC03212.1"/>
    <property type="molecule type" value="Genomic_DNA"/>
</dbReference>
<dbReference type="Proteomes" id="UP000001555">
    <property type="component" value="Unassembled WGS sequence"/>
</dbReference>
<feature type="chain" id="PRO_5010959734" evidence="1">
    <location>
        <begin position="26"/>
        <end position="74"/>
    </location>
</feature>
<dbReference type="EMBL" id="ABJB010128417">
    <property type="status" value="NOT_ANNOTATED_CDS"/>
    <property type="molecule type" value="Genomic_DNA"/>
</dbReference>
<accession>B7P9E0</accession>
<evidence type="ECO:0000313" key="4">
    <source>
        <dbReference type="Proteomes" id="UP000001555"/>
    </source>
</evidence>
<dbReference type="EnsemblMetazoa" id="ISCW002333-RA">
    <property type="protein sequence ID" value="ISCW002333-PA"/>
    <property type="gene ID" value="ISCW002333"/>
</dbReference>
<dbReference type="AlphaFoldDB" id="B7P9E0"/>
<sequence>RLWWQLRRKLRWILRWILRWTLRRSRRWLLWIDYYSGLPLSPANIPWKDDLLSEGYDTNGFLFTKPRLTTVIKV</sequence>
<dbReference type="VEuPathDB" id="VectorBase:ISCI002333"/>
<feature type="non-terminal residue" evidence="2">
    <location>
        <position position="1"/>
    </location>
</feature>
<dbReference type="HOGENOM" id="CLU_2694903_0_0_1"/>
<evidence type="ECO:0000256" key="1">
    <source>
        <dbReference type="SAM" id="SignalP"/>
    </source>
</evidence>
<evidence type="ECO:0000313" key="2">
    <source>
        <dbReference type="EMBL" id="EEC03212.1"/>
    </source>
</evidence>
<reference evidence="3" key="2">
    <citation type="submission" date="2020-05" db="UniProtKB">
        <authorList>
            <consortium name="EnsemblMetazoa"/>
        </authorList>
    </citation>
    <scope>IDENTIFICATION</scope>
    <source>
        <strain evidence="3">wikel</strain>
    </source>
</reference>
<keyword evidence="1" id="KW-0732">Signal</keyword>
<feature type="signal peptide" evidence="1">
    <location>
        <begin position="1"/>
        <end position="25"/>
    </location>
</feature>
<dbReference type="InParanoid" id="B7P9E0"/>
<keyword evidence="4" id="KW-1185">Reference proteome</keyword>
<proteinExistence type="predicted"/>
<name>B7P9E0_IXOSC</name>
<evidence type="ECO:0000313" key="3">
    <source>
        <dbReference type="EnsemblMetazoa" id="ISCW002333-PA"/>
    </source>
</evidence>
<dbReference type="PaxDb" id="6945-B7P9E0"/>
<protein>
    <submittedName>
        <fullName evidence="2 3">Uncharacterized protein</fullName>
    </submittedName>
</protein>
<gene>
    <name evidence="2" type="ORF">IscW_ISCW002333</name>
</gene>
<organism>
    <name type="scientific">Ixodes scapularis</name>
    <name type="common">Black-legged tick</name>
    <name type="synonym">Deer tick</name>
    <dbReference type="NCBI Taxonomy" id="6945"/>
    <lineage>
        <taxon>Eukaryota</taxon>
        <taxon>Metazoa</taxon>
        <taxon>Ecdysozoa</taxon>
        <taxon>Arthropoda</taxon>
        <taxon>Chelicerata</taxon>
        <taxon>Arachnida</taxon>
        <taxon>Acari</taxon>
        <taxon>Parasitiformes</taxon>
        <taxon>Ixodida</taxon>
        <taxon>Ixodoidea</taxon>
        <taxon>Ixodidae</taxon>
        <taxon>Ixodinae</taxon>
        <taxon>Ixodes</taxon>
    </lineage>
</organism>
<reference evidence="2 4" key="1">
    <citation type="submission" date="2008-03" db="EMBL/GenBank/DDBJ databases">
        <title>Annotation of Ixodes scapularis.</title>
        <authorList>
            <consortium name="Ixodes scapularis Genome Project Consortium"/>
            <person name="Caler E."/>
            <person name="Hannick L.I."/>
            <person name="Bidwell S."/>
            <person name="Joardar V."/>
            <person name="Thiagarajan M."/>
            <person name="Amedeo P."/>
            <person name="Galinsky K.J."/>
            <person name="Schobel S."/>
            <person name="Inman J."/>
            <person name="Hostetler J."/>
            <person name="Miller J."/>
            <person name="Hammond M."/>
            <person name="Megy K."/>
            <person name="Lawson D."/>
            <person name="Kodira C."/>
            <person name="Sutton G."/>
            <person name="Meyer J."/>
            <person name="Hill C.A."/>
            <person name="Birren B."/>
            <person name="Nene V."/>
            <person name="Collins F."/>
            <person name="Alarcon-Chaidez F."/>
            <person name="Wikel S."/>
            <person name="Strausberg R."/>
        </authorList>
    </citation>
    <scope>NUCLEOTIDE SEQUENCE [LARGE SCALE GENOMIC DNA]</scope>
    <source>
        <strain evidence="4">Wikel</strain>
        <strain evidence="2">Wikel colony</strain>
    </source>
</reference>
<dbReference type="VEuPathDB" id="VectorBase:ISCW002333"/>